<proteinExistence type="predicted"/>
<comment type="caution">
    <text evidence="2">The sequence shown here is derived from an EMBL/GenBank/DDBJ whole genome shotgun (WGS) entry which is preliminary data.</text>
</comment>
<protein>
    <submittedName>
        <fullName evidence="2">Uncharacterized protein</fullName>
    </submittedName>
</protein>
<evidence type="ECO:0000313" key="3">
    <source>
        <dbReference type="Proteomes" id="UP000499080"/>
    </source>
</evidence>
<sequence>MTYEHSDDLGLLRSLSQLSKRDSRIKLDIQEGSAPVHLECTVPHRLNFQGIHLGGAFMEALCKPNNRSPQSPRATAPTPPSAFKTGPHAPLSRESFTLLSPISWFLLLR</sequence>
<gene>
    <name evidence="2" type="ORF">AVEN_163575_1</name>
</gene>
<name>A0A4Y2LVT8_ARAVE</name>
<dbReference type="AlphaFoldDB" id="A0A4Y2LVT8"/>
<dbReference type="Proteomes" id="UP000499080">
    <property type="component" value="Unassembled WGS sequence"/>
</dbReference>
<dbReference type="EMBL" id="BGPR01006386">
    <property type="protein sequence ID" value="GBN18524.1"/>
    <property type="molecule type" value="Genomic_DNA"/>
</dbReference>
<evidence type="ECO:0000313" key="2">
    <source>
        <dbReference type="EMBL" id="GBN18524.1"/>
    </source>
</evidence>
<feature type="region of interest" description="Disordered" evidence="1">
    <location>
        <begin position="64"/>
        <end position="91"/>
    </location>
</feature>
<evidence type="ECO:0000256" key="1">
    <source>
        <dbReference type="SAM" id="MobiDB-lite"/>
    </source>
</evidence>
<reference evidence="2 3" key="1">
    <citation type="journal article" date="2019" name="Sci. Rep.">
        <title>Orb-weaving spider Araneus ventricosus genome elucidates the spidroin gene catalogue.</title>
        <authorList>
            <person name="Kono N."/>
            <person name="Nakamura H."/>
            <person name="Ohtoshi R."/>
            <person name="Moran D.A.P."/>
            <person name="Shinohara A."/>
            <person name="Yoshida Y."/>
            <person name="Fujiwara M."/>
            <person name="Mori M."/>
            <person name="Tomita M."/>
            <person name="Arakawa K."/>
        </authorList>
    </citation>
    <scope>NUCLEOTIDE SEQUENCE [LARGE SCALE GENOMIC DNA]</scope>
</reference>
<organism evidence="2 3">
    <name type="scientific">Araneus ventricosus</name>
    <name type="common">Orbweaver spider</name>
    <name type="synonym">Epeira ventricosa</name>
    <dbReference type="NCBI Taxonomy" id="182803"/>
    <lineage>
        <taxon>Eukaryota</taxon>
        <taxon>Metazoa</taxon>
        <taxon>Ecdysozoa</taxon>
        <taxon>Arthropoda</taxon>
        <taxon>Chelicerata</taxon>
        <taxon>Arachnida</taxon>
        <taxon>Araneae</taxon>
        <taxon>Araneomorphae</taxon>
        <taxon>Entelegynae</taxon>
        <taxon>Araneoidea</taxon>
        <taxon>Araneidae</taxon>
        <taxon>Araneus</taxon>
    </lineage>
</organism>
<accession>A0A4Y2LVT8</accession>
<keyword evidence="3" id="KW-1185">Reference proteome</keyword>